<feature type="region of interest" description="Disordered" evidence="3">
    <location>
        <begin position="179"/>
        <end position="209"/>
    </location>
</feature>
<organism evidence="5 6">
    <name type="scientific">Phrynosoma platyrhinos</name>
    <name type="common">Desert horned lizard</name>
    <dbReference type="NCBI Taxonomy" id="52577"/>
    <lineage>
        <taxon>Eukaryota</taxon>
        <taxon>Metazoa</taxon>
        <taxon>Chordata</taxon>
        <taxon>Craniata</taxon>
        <taxon>Vertebrata</taxon>
        <taxon>Euteleostomi</taxon>
        <taxon>Lepidosauria</taxon>
        <taxon>Squamata</taxon>
        <taxon>Bifurcata</taxon>
        <taxon>Unidentata</taxon>
        <taxon>Episquamata</taxon>
        <taxon>Toxicofera</taxon>
        <taxon>Iguania</taxon>
        <taxon>Phrynosomatidae</taxon>
        <taxon>Phrynosomatinae</taxon>
        <taxon>Phrynosoma</taxon>
    </lineage>
</organism>
<dbReference type="InterPro" id="IPR011989">
    <property type="entry name" value="ARM-like"/>
</dbReference>
<dbReference type="SUPFAM" id="SSF48371">
    <property type="entry name" value="ARM repeat"/>
    <property type="match status" value="2"/>
</dbReference>
<feature type="compositionally biased region" description="Low complexity" evidence="3">
    <location>
        <begin position="78"/>
        <end position="89"/>
    </location>
</feature>
<evidence type="ECO:0000256" key="1">
    <source>
        <dbReference type="ARBA" id="ARBA00002907"/>
    </source>
</evidence>
<dbReference type="PANTHER" id="PTHR10170">
    <property type="entry name" value="HUNTINGTON DISEASE PROTEIN"/>
    <property type="match status" value="1"/>
</dbReference>
<gene>
    <name evidence="5" type="ORF">JD844_027364</name>
</gene>
<feature type="compositionally biased region" description="Low complexity" evidence="3">
    <location>
        <begin position="1476"/>
        <end position="1488"/>
    </location>
</feature>
<evidence type="ECO:0000256" key="3">
    <source>
        <dbReference type="SAM" id="MobiDB-lite"/>
    </source>
</evidence>
<feature type="compositionally biased region" description="Low complexity" evidence="3">
    <location>
        <begin position="1503"/>
        <end position="1513"/>
    </location>
</feature>
<feature type="compositionally biased region" description="Basic residues" evidence="3">
    <location>
        <begin position="1600"/>
        <end position="1618"/>
    </location>
</feature>
<accession>A0ABQ7SG80</accession>
<feature type="signal peptide" evidence="4">
    <location>
        <begin position="1"/>
        <end position="18"/>
    </location>
</feature>
<evidence type="ECO:0000256" key="2">
    <source>
        <dbReference type="ARBA" id="ARBA00007153"/>
    </source>
</evidence>
<feature type="compositionally biased region" description="Basic residues" evidence="3">
    <location>
        <begin position="1427"/>
        <end position="1440"/>
    </location>
</feature>
<proteinExistence type="inferred from homology"/>
<feature type="region of interest" description="Disordered" evidence="3">
    <location>
        <begin position="690"/>
        <end position="726"/>
    </location>
</feature>
<feature type="compositionally biased region" description="Low complexity" evidence="3">
    <location>
        <begin position="1623"/>
        <end position="1634"/>
    </location>
</feature>
<dbReference type="Pfam" id="PF12372">
    <property type="entry name" value="Htt_N-HEAT"/>
    <property type="match status" value="2"/>
</dbReference>
<name>A0ABQ7SG80_PHRPL</name>
<feature type="compositionally biased region" description="Low complexity" evidence="3">
    <location>
        <begin position="690"/>
        <end position="702"/>
    </location>
</feature>
<feature type="region of interest" description="Disordered" evidence="3">
    <location>
        <begin position="1414"/>
        <end position="1534"/>
    </location>
</feature>
<comment type="function">
    <text evidence="1">May play a role in microtubule-mediated transport or vesicle function.</text>
</comment>
<dbReference type="Pfam" id="PF20927">
    <property type="entry name" value="Htt_C-HEAT"/>
    <property type="match status" value="4"/>
</dbReference>
<feature type="compositionally biased region" description="Polar residues" evidence="3">
    <location>
        <begin position="1572"/>
        <end position="1582"/>
    </location>
</feature>
<comment type="similarity">
    <text evidence="2">Belongs to the huntingtin family.</text>
</comment>
<evidence type="ECO:0000256" key="4">
    <source>
        <dbReference type="SAM" id="SignalP"/>
    </source>
</evidence>
<dbReference type="PANTHER" id="PTHR10170:SF10">
    <property type="entry name" value="HUNTINGTIN"/>
    <property type="match status" value="1"/>
</dbReference>
<feature type="compositionally biased region" description="Polar residues" evidence="3">
    <location>
        <begin position="96"/>
        <end position="123"/>
    </location>
</feature>
<feature type="compositionally biased region" description="Basic and acidic residues" evidence="3">
    <location>
        <begin position="1446"/>
        <end position="1469"/>
    </location>
</feature>
<reference evidence="5 6" key="1">
    <citation type="journal article" date="2022" name="Gigascience">
        <title>A chromosome-level genome assembly and annotation of the desert horned lizard, Phrynosoma platyrhinos, provides insight into chromosomal rearrangements among reptiles.</title>
        <authorList>
            <person name="Koochekian N."/>
            <person name="Ascanio A."/>
            <person name="Farleigh K."/>
            <person name="Card D.C."/>
            <person name="Schield D.R."/>
            <person name="Castoe T.A."/>
            <person name="Jezkova T."/>
        </authorList>
    </citation>
    <scope>NUCLEOTIDE SEQUENCE [LARGE SCALE GENOMIC DNA]</scope>
    <source>
        <strain evidence="5">NK-2021</strain>
    </source>
</reference>
<protein>
    <recommendedName>
        <fullName evidence="7">Huntingtin</fullName>
    </recommendedName>
</protein>
<dbReference type="InterPro" id="IPR016024">
    <property type="entry name" value="ARM-type_fold"/>
</dbReference>
<feature type="region of interest" description="Disordered" evidence="3">
    <location>
        <begin position="47"/>
        <end position="123"/>
    </location>
</feature>
<comment type="caution">
    <text evidence="5">The sequence shown here is derived from an EMBL/GenBank/DDBJ whole genome shotgun (WGS) entry which is preliminary data.</text>
</comment>
<feature type="compositionally biased region" description="Polar residues" evidence="3">
    <location>
        <begin position="181"/>
        <end position="192"/>
    </location>
</feature>
<feature type="region of interest" description="Disordered" evidence="3">
    <location>
        <begin position="1572"/>
        <end position="1637"/>
    </location>
</feature>
<keyword evidence="6" id="KW-1185">Reference proteome</keyword>
<feature type="compositionally biased region" description="Basic and acidic residues" evidence="3">
    <location>
        <begin position="1414"/>
        <end position="1424"/>
    </location>
</feature>
<keyword evidence="4" id="KW-0732">Signal</keyword>
<dbReference type="InterPro" id="IPR048413">
    <property type="entry name" value="Htt_C-HEAT_rpt"/>
</dbReference>
<sequence length="2873" mass="320117">MCFLFFLFSLSAMKSELTSELASSGLSTATNSVGDSSGYDIITEQPRSQHTLQSESDLTNCDLTSSANKGDIDDDVLSRSSSQISALQSDPAVDLNSGTRASSPISDSSQTTTEGPDSAVTPSDCSEMIIEGAENQYSGMQIGQLQDEEDETANVLQDEMIIDPRSSCLALQSHLLKNMGHSRQPSTSSMDKFTTKEETEPGDHENKLSRIKGDIGSYTDENAAPLVHCVRLLSASFLLTGEKGALVPDKDVRVSVKALAISCVGAAVALHPEAFFSKLYKTPSETNKECEEEFVKDIVNYIDHGDPQIRGATAILCGTIVYSILTKSRFDVENWLASIRVATGNKFSLVDCIPLLQRTLKDESSVTCKLACTAVRHCIMSLCSSSYSALGLKLMVDLLTLRNSSYWLVRTELLETLAEVDFRLISFLERRANNLHRGAHHYTGLLKLQDRVLNNVVISLLGDEDPRVRHVAAATLVRLVPKLFYNCDQGQADPVVAVARDQSSVYLKLLMHETQPASQFAVSTITRIYRGYNMLHGPTDITVENNLSRVISAVSHAFIRSSTRSLTSGFSMLGSTEESQRNTTIGMAGLVLSLLSSAWLPLDLSAHQDALILAGNLLAASASKFLKNPWTNEDDTNAGATKQEEPWPALADKTIVVLIEQMFSHLLKVINICAHVLDDVVPGPTIKTTLPSLTNPPSLSPLKGRKGKEKEIAEQTSVPMSPKKTSENSPGLDLEILCFIISWAYGSQVLKFSQVTLDLQNSSEKFGAFLRSALDVLSQILELATLQDIGKYVEEILGYLKSCFSREPMMATLCVQQLLKTLFGTNLASQYDCLSSNPSKSQGKAQRLGSSNLRPGLYHYCFMAPYTHFTQALADASLRNMMQAEQEHDTSGWFDILQKVSSQLKTGMTSAVKQRADKNIIHNHIRLFEPLVIKALKQYTTTTSVQLQRQVLDLLAQLVQLRVNYCLLDSDQGIPEPMIEESEAIIPSVFFFLVLLSYERYHSKQIIGIPKIIQLCDGIMASGRKAVTHAIPALQPIVHDLFILRGANKADAGKELETQKEVVVSMLLRLIQYHQVLEMFILVLQQCHRENEDKWKRLSRQIADIILPMLAKQQMQIDSHEALGVLNTLFEILAPSALRPVDMLLRSMFVTPGTMASVNTVQLWISGILAILRVLISQSTEDIVLSRIQELSFSPYLISLQTISRLRNGENIAASAQEETLDEHNKYLPEETISRFLLQLVGILLEDITSKHLNVDMNEQQHTFYCQELGTLLMCLIHTFKSGMFRRITAAASKLFTGDGFDHHFYTLESLNDLVQSMIPTHPSLVLLWCQILLLVNYTNSTWWSEVHQTPKRHSLSTTKLLSSQTCESSDEVDSEFKLGMCNREIVRRGALILFCDYVKVVAPGSATEEIAKYSKKAQSERGRSPGPKKTKASVKRHHSLDRDDDPGKDLPAKKSKTRPEKPKERHGPELPPPTVSKSPSPSAVPTVLSPPVLEAVRPSLYHPPHSSPSGSESEGEIRDDAPAPIPGPSTLHKDTATLGAEAEASPLDPVTERILQDNPNLIYDSLTNHSRQTHTQVSRAVSPSPPWHSSTHRREFYRSRSRTPTRARGHHPHHVRRDRSPSRSLSPPSRSPSCQNLHDSEHLTWLTVNHVQDLINLSHEPPVQDLISAIHRNSAASGLFIQAIQSRCENFAAPTAVKKTLQCLEGIHLSQSGAVLILYVDKLLCTPFRVLARMVDTLACRRVEMLLAATVQKDTSNPITFNELHYFNSGSHNEIHDSNMPSQSRHQRLYSLLDRFRLIVAPETSSPSSLVTAHPMDGDHHPALETIVPDKDWYISLVRSQCYVKSSSALLEGAELVNRLPQQELSSFMMHKDFNISLLAPCLSLGMYEISKDRKSLFETAHRVTLNHVSAVVQKLPNNHHIFQTLQPFEATTYWNKLSDIFGSIANLQGKLPCNLEICDDEIDENNIDWRIFGNWKANLKKLKSDTVVYQSTMVLSHALSQYLVLLSKLPTSLCIPRDRESDILKFVVMLLEMLSWHLIHKYIPLSIDLQAVLDCCCLALQQTNLWNLLASAEYMTHACSLINCVRFIIEAVAVEPGNRLLSPERKKSHTGTASENEVDLQASEFQYITATCETVAELVECLQSVLALGHKKNSNIPAFLTPVLKNIIISLSRLPLVNSYARIPPLEDTERTQINVLAVQAITSLVLSAMTIPLAGNPSVSCLEQQPRNKALKALDTRFGRKLNVIRGIVEQEIQEMASKRDNIATHHLYQAWDPVPSLSPSNTGALISHEKLLLQINTEREIGNMGYKLGQVSIHSVWLGNNITPLREEEWDEDEDDEGDMPAPSSPPSSPINSRKHRAGVDIHSCSQFLLELYSQWILPSNPNKRTPVVLISEVVRSVISMRYLISMLSQIASSQHGVSCAGRECSPAHIDTQHIPPSHLNPHLLETETELLTQRLADQEMAQPPPLLAVSDLFTERNQFEMMYTTLTELRKVHPAEDEILVQYLVPATCKAAAVLGMDKAVAEPVSRLLDSTLRSTHMPNRIGALHGILYILECDLLDETAKQLIPVITEYLLSNLRGIAHCVNIHNQQHVLVMCAVAFYLIENYPLDVGPEFSSGIIQEELASGLSHEVTSYYLGELMSSHLFKNLFLGTLLLGKEKISPVRVTDHNQTAPDSESVIVAMERVSVLFDRVRKGFPFEARVVTRILPQFLDDFFPPQDVMNKVIGEFLSNQQPYPQFMASVVYKVFQRLHTTGQSSMVRDWVMLSLSNFTQRTPVAMAMWSLSCFFVSASTSQWISAILPHIISRMGKSEQIDINLFCLVAIDFYRHQIDEELDRRAFQSVFEVVASPGNPYHCLLTCLQNFHKITAC</sequence>
<feature type="region of interest" description="Disordered" evidence="3">
    <location>
        <begin position="2333"/>
        <end position="2360"/>
    </location>
</feature>
<evidence type="ECO:0000313" key="6">
    <source>
        <dbReference type="Proteomes" id="UP000826234"/>
    </source>
</evidence>
<dbReference type="Pfam" id="PF20925">
    <property type="entry name" value="Htt_bridge"/>
    <property type="match status" value="2"/>
</dbReference>
<feature type="compositionally biased region" description="Basic and acidic residues" evidence="3">
    <location>
        <begin position="193"/>
        <end position="209"/>
    </location>
</feature>
<feature type="compositionally biased region" description="Acidic residues" evidence="3">
    <location>
        <begin position="2333"/>
        <end position="2343"/>
    </location>
</feature>
<dbReference type="EMBL" id="JAIPUX010005290">
    <property type="protein sequence ID" value="KAH0616329.1"/>
    <property type="molecule type" value="Genomic_DNA"/>
</dbReference>
<dbReference type="InterPro" id="IPR028426">
    <property type="entry name" value="Huntingtin_fam"/>
</dbReference>
<evidence type="ECO:0008006" key="7">
    <source>
        <dbReference type="Google" id="ProtNLM"/>
    </source>
</evidence>
<feature type="chain" id="PRO_5045474775" description="Huntingtin" evidence="4">
    <location>
        <begin position="19"/>
        <end position="2873"/>
    </location>
</feature>
<feature type="compositionally biased region" description="Polar residues" evidence="3">
    <location>
        <begin position="47"/>
        <end position="68"/>
    </location>
</feature>
<dbReference type="Gene3D" id="1.25.10.10">
    <property type="entry name" value="Leucine-rich Repeat Variant"/>
    <property type="match status" value="1"/>
</dbReference>
<dbReference type="InterPro" id="IPR048412">
    <property type="entry name" value="Htt_bridge"/>
</dbReference>
<dbReference type="InterPro" id="IPR024613">
    <property type="entry name" value="Huntingtin_N_HEAT_rpt-2"/>
</dbReference>
<dbReference type="Proteomes" id="UP000826234">
    <property type="component" value="Unassembled WGS sequence"/>
</dbReference>
<evidence type="ECO:0000313" key="5">
    <source>
        <dbReference type="EMBL" id="KAH0616329.1"/>
    </source>
</evidence>